<dbReference type="EMBL" id="CACVAX010000013">
    <property type="protein sequence ID" value="CAA6806269.1"/>
    <property type="molecule type" value="Genomic_DNA"/>
</dbReference>
<feature type="domain" description="Pyruvate/ketoisovalerate oxidoreductase catalytic" evidence="2">
    <location>
        <begin position="14"/>
        <end position="177"/>
    </location>
</feature>
<dbReference type="SUPFAM" id="SSF53323">
    <property type="entry name" value="Pyruvate-ferredoxin oxidoreductase, PFOR, domain III"/>
    <property type="match status" value="1"/>
</dbReference>
<dbReference type="Gene3D" id="3.40.920.10">
    <property type="entry name" value="Pyruvate-ferredoxin oxidoreductase, PFOR, domain III"/>
    <property type="match status" value="1"/>
</dbReference>
<reference evidence="3" key="1">
    <citation type="submission" date="2020-01" db="EMBL/GenBank/DDBJ databases">
        <authorList>
            <person name="Meier V. D."/>
            <person name="Meier V D."/>
        </authorList>
    </citation>
    <scope>NUCLEOTIDE SEQUENCE</scope>
    <source>
        <strain evidence="3">HLG_WM_MAG_04</strain>
    </source>
</reference>
<organism evidence="3">
    <name type="scientific">uncultured Sulfurovum sp</name>
    <dbReference type="NCBI Taxonomy" id="269237"/>
    <lineage>
        <taxon>Bacteria</taxon>
        <taxon>Pseudomonadati</taxon>
        <taxon>Campylobacterota</taxon>
        <taxon>Epsilonproteobacteria</taxon>
        <taxon>Campylobacterales</taxon>
        <taxon>Sulfurovaceae</taxon>
        <taxon>Sulfurovum</taxon>
        <taxon>environmental samples</taxon>
    </lineage>
</organism>
<dbReference type="Pfam" id="PF01558">
    <property type="entry name" value="POR"/>
    <property type="match status" value="1"/>
</dbReference>
<evidence type="ECO:0000256" key="1">
    <source>
        <dbReference type="ARBA" id="ARBA00023002"/>
    </source>
</evidence>
<sequence>MAKDSIKIRMPALGGQGAVTAAHIAATAADTEGYYAVSNPFFGAEKRMAPSESYTRIGTVPIYDRGEVIYPDIVMIYHPQVVTMGKSYTMPFYAGIKDNGLVIINSDIELLTEHDKKILADKNVKVLTRDFTKFAIEIAGTELATNMAMLGALFGALGTIGKPAIEEGIKDRFLKKYTASGGTASLDSVIEKKFKKKMDLIEKNLETASAAYDLTAEWCKEVGFEQMLFDPSHVVAEV</sequence>
<evidence type="ECO:0000259" key="2">
    <source>
        <dbReference type="Pfam" id="PF01558"/>
    </source>
</evidence>
<dbReference type="PANTHER" id="PTHR43366">
    <property type="entry name" value="PYRUVATE SYNTHASE SUBUNIT PORC"/>
    <property type="match status" value="1"/>
</dbReference>
<gene>
    <name evidence="3" type="ORF">HELGO_WM3175</name>
</gene>
<name>A0A6S6SMC9_9BACT</name>
<dbReference type="InterPro" id="IPR051626">
    <property type="entry name" value="Oxidoreductase_gamma_subunit"/>
</dbReference>
<dbReference type="EC" id="1.2.7.1" evidence="3"/>
<dbReference type="InterPro" id="IPR019752">
    <property type="entry name" value="Pyrv/ketoisovalerate_OxRed_cat"/>
</dbReference>
<dbReference type="AlphaFoldDB" id="A0A6S6SMC9"/>
<dbReference type="InterPro" id="IPR002869">
    <property type="entry name" value="Pyrv_flavodox_OxRed_cen"/>
</dbReference>
<protein>
    <submittedName>
        <fullName evidence="3">Pyruvate:ferredoxin oxidoreductase, gamma subunit (EC)</fullName>
        <ecNumber evidence="3">1.2.7.1</ecNumber>
    </submittedName>
</protein>
<accession>A0A6S6SMC9</accession>
<evidence type="ECO:0000313" key="3">
    <source>
        <dbReference type="EMBL" id="CAA6806269.1"/>
    </source>
</evidence>
<keyword evidence="1 3" id="KW-0560">Oxidoreductase</keyword>
<dbReference type="PANTHER" id="PTHR43366:SF1">
    <property type="entry name" value="PYRUVATE SYNTHASE SUBUNIT PORC"/>
    <property type="match status" value="1"/>
</dbReference>
<keyword evidence="3" id="KW-0670">Pyruvate</keyword>
<dbReference type="GO" id="GO:0019164">
    <property type="term" value="F:pyruvate synthase activity"/>
    <property type="evidence" value="ECO:0007669"/>
    <property type="project" value="UniProtKB-EC"/>
</dbReference>
<dbReference type="InterPro" id="IPR011894">
    <property type="entry name" value="PorC_KorC"/>
</dbReference>
<proteinExistence type="predicted"/>
<dbReference type="NCBIfam" id="TIGR02175">
    <property type="entry name" value="PorC_KorC"/>
    <property type="match status" value="1"/>
</dbReference>